<evidence type="ECO:0000256" key="3">
    <source>
        <dbReference type="ARBA" id="ARBA00022723"/>
    </source>
</evidence>
<organism evidence="14 15">
    <name type="scientific">Pontixanthobacter gangjinensis</name>
    <dbReference type="NCBI Taxonomy" id="1028742"/>
    <lineage>
        <taxon>Bacteria</taxon>
        <taxon>Pseudomonadati</taxon>
        <taxon>Pseudomonadota</taxon>
        <taxon>Alphaproteobacteria</taxon>
        <taxon>Sphingomonadales</taxon>
        <taxon>Erythrobacteraceae</taxon>
        <taxon>Pontixanthobacter</taxon>
    </lineage>
</organism>
<dbReference type="SUPFAM" id="SSF55060">
    <property type="entry name" value="GHMP Kinase, C-terminal domain"/>
    <property type="match status" value="1"/>
</dbReference>
<evidence type="ECO:0000256" key="6">
    <source>
        <dbReference type="ARBA" id="ARBA00022840"/>
    </source>
</evidence>
<dbReference type="InterPro" id="IPR036554">
    <property type="entry name" value="GHMP_kinase_C_sf"/>
</dbReference>
<gene>
    <name evidence="14" type="primary">galK</name>
    <name evidence="14" type="ORF">GRI36_12650</name>
</gene>
<dbReference type="PRINTS" id="PR00959">
    <property type="entry name" value="MEVGALKINASE"/>
</dbReference>
<dbReference type="Proteomes" id="UP000468943">
    <property type="component" value="Unassembled WGS sequence"/>
</dbReference>
<evidence type="ECO:0000256" key="1">
    <source>
        <dbReference type="ARBA" id="ARBA00006566"/>
    </source>
</evidence>
<dbReference type="RefSeq" id="WP_160598774.1">
    <property type="nucleotide sequence ID" value="NZ_WTYS01000001.1"/>
</dbReference>
<dbReference type="SUPFAM" id="SSF54211">
    <property type="entry name" value="Ribosomal protein S5 domain 2-like"/>
    <property type="match status" value="1"/>
</dbReference>
<keyword evidence="8" id="KW-0299">Galactose metabolism</keyword>
<keyword evidence="6" id="KW-0067">ATP-binding</keyword>
<dbReference type="InterPro" id="IPR020568">
    <property type="entry name" value="Ribosomal_Su5_D2-typ_SF"/>
</dbReference>
<keyword evidence="7" id="KW-0460">Magnesium</keyword>
<dbReference type="InterPro" id="IPR006204">
    <property type="entry name" value="GHMP_kinase_N_dom"/>
</dbReference>
<evidence type="ECO:0000256" key="4">
    <source>
        <dbReference type="ARBA" id="ARBA00022741"/>
    </source>
</evidence>
<dbReference type="EMBL" id="WTYS01000001">
    <property type="protein sequence ID" value="MXO57725.1"/>
    <property type="molecule type" value="Genomic_DNA"/>
</dbReference>
<evidence type="ECO:0000256" key="9">
    <source>
        <dbReference type="ARBA" id="ARBA00023277"/>
    </source>
</evidence>
<feature type="domain" description="GHMP kinase C-terminal" evidence="12">
    <location>
        <begin position="255"/>
        <end position="317"/>
    </location>
</feature>
<dbReference type="Pfam" id="PF00288">
    <property type="entry name" value="GHMP_kinases_N"/>
    <property type="match status" value="1"/>
</dbReference>
<protein>
    <recommendedName>
        <fullName evidence="10">Galactokinase</fullName>
        <ecNumber evidence="10">2.7.1.6</ecNumber>
    </recommendedName>
</protein>
<keyword evidence="9" id="KW-0119">Carbohydrate metabolism</keyword>
<dbReference type="InterPro" id="IPR013750">
    <property type="entry name" value="GHMP_kinase_C_dom"/>
</dbReference>
<dbReference type="GO" id="GO:0005524">
    <property type="term" value="F:ATP binding"/>
    <property type="evidence" value="ECO:0007669"/>
    <property type="project" value="UniProtKB-UniRule"/>
</dbReference>
<proteinExistence type="inferred from homology"/>
<evidence type="ECO:0000256" key="10">
    <source>
        <dbReference type="NCBIfam" id="TIGR00131"/>
    </source>
</evidence>
<evidence type="ECO:0000313" key="14">
    <source>
        <dbReference type="EMBL" id="MXO57725.1"/>
    </source>
</evidence>
<dbReference type="PROSITE" id="PS00627">
    <property type="entry name" value="GHMP_KINASES_ATP"/>
    <property type="match status" value="1"/>
</dbReference>
<dbReference type="Gene3D" id="3.30.230.10">
    <property type="match status" value="1"/>
</dbReference>
<dbReference type="EC" id="2.7.1.6" evidence="10"/>
<reference evidence="14 15" key="1">
    <citation type="submission" date="2019-12" db="EMBL/GenBank/DDBJ databases">
        <title>Genomic-based taxomic classification of the family Erythrobacteraceae.</title>
        <authorList>
            <person name="Xu L."/>
        </authorList>
    </citation>
    <scope>NUCLEOTIDE SEQUENCE [LARGE SCALE GENOMIC DNA]</scope>
    <source>
        <strain evidence="14 15">JCM 17802</strain>
    </source>
</reference>
<keyword evidence="15" id="KW-1185">Reference proteome</keyword>
<dbReference type="GO" id="GO:0006012">
    <property type="term" value="P:galactose metabolic process"/>
    <property type="evidence" value="ECO:0007669"/>
    <property type="project" value="UniProtKB-UniRule"/>
</dbReference>
<dbReference type="Pfam" id="PF08544">
    <property type="entry name" value="GHMP_kinases_C"/>
    <property type="match status" value="1"/>
</dbReference>
<keyword evidence="5 14" id="KW-0418">Kinase</keyword>
<feature type="domain" description="GHMP kinase N-terminal" evidence="11">
    <location>
        <begin position="77"/>
        <end position="156"/>
    </location>
</feature>
<evidence type="ECO:0000256" key="8">
    <source>
        <dbReference type="ARBA" id="ARBA00023144"/>
    </source>
</evidence>
<dbReference type="GO" id="GO:0005829">
    <property type="term" value="C:cytosol"/>
    <property type="evidence" value="ECO:0007669"/>
    <property type="project" value="TreeGrafter"/>
</dbReference>
<evidence type="ECO:0000259" key="12">
    <source>
        <dbReference type="Pfam" id="PF08544"/>
    </source>
</evidence>
<dbReference type="GO" id="GO:0004335">
    <property type="term" value="F:galactokinase activity"/>
    <property type="evidence" value="ECO:0007669"/>
    <property type="project" value="UniProtKB-UniRule"/>
</dbReference>
<dbReference type="PROSITE" id="PS00106">
    <property type="entry name" value="GALACTOKINASE"/>
    <property type="match status" value="1"/>
</dbReference>
<dbReference type="PRINTS" id="PR00473">
    <property type="entry name" value="GALCTOKINASE"/>
</dbReference>
<dbReference type="OrthoDB" id="250531at2"/>
<dbReference type="Pfam" id="PF10509">
    <property type="entry name" value="GalKase_gal_bdg"/>
    <property type="match status" value="1"/>
</dbReference>
<dbReference type="InterPro" id="IPR006203">
    <property type="entry name" value="GHMP_knse_ATP-bd_CS"/>
</dbReference>
<dbReference type="PANTHER" id="PTHR10457">
    <property type="entry name" value="MEVALONATE KINASE/GALACTOKINASE"/>
    <property type="match status" value="1"/>
</dbReference>
<name>A0A6I4SPH5_9SPHN</name>
<evidence type="ECO:0000256" key="7">
    <source>
        <dbReference type="ARBA" id="ARBA00022842"/>
    </source>
</evidence>
<keyword evidence="2 14" id="KW-0808">Transferase</keyword>
<accession>A0A6I4SPH5</accession>
<sequence>MNVTATSPGRVNLIGEHTDYNGGWVLPAALSVSLTATIIPRTDRRVSIAARGYNGTAERTLDDAARRHWSDPAVGAMREAEALGLIGNGADIAISSAIPAGAGLSSSAALIVTLLKAAREYAGSDLSDTEIALAARRVENEYIGVPCGIMDQMAVAIAKPGEAMALDTATLEYRVVSLPSTHEMVVIHSGHSRSLTDGRYAARKEECDAAKAFFGTKNLCLLDPSEIESAKDIDEILQKRARHCATEHRRVLASIEALEAGDTCQFGALMAASHASMRDDFEMSIPEIDALVADAVDLGAIGARLTGGGFGGCIVVCIGANKRAAWQDALLKRHTGARYIDHVTAGA</sequence>
<evidence type="ECO:0000313" key="15">
    <source>
        <dbReference type="Proteomes" id="UP000468943"/>
    </source>
</evidence>
<dbReference type="NCBIfam" id="TIGR00131">
    <property type="entry name" value="gal_kin"/>
    <property type="match status" value="1"/>
</dbReference>
<dbReference type="InterPro" id="IPR000705">
    <property type="entry name" value="Galactokinase"/>
</dbReference>
<feature type="domain" description="Galactokinase N-terminal" evidence="13">
    <location>
        <begin position="4"/>
        <end position="37"/>
    </location>
</feature>
<dbReference type="FunFam" id="3.30.70.890:FF:000001">
    <property type="entry name" value="Galactokinase"/>
    <property type="match status" value="1"/>
</dbReference>
<dbReference type="InterPro" id="IPR006206">
    <property type="entry name" value="Mevalonate/galactokinase"/>
</dbReference>
<dbReference type="GO" id="GO:0046872">
    <property type="term" value="F:metal ion binding"/>
    <property type="evidence" value="ECO:0007669"/>
    <property type="project" value="UniProtKB-KW"/>
</dbReference>
<dbReference type="PANTHER" id="PTHR10457:SF7">
    <property type="entry name" value="GALACTOKINASE-RELATED"/>
    <property type="match status" value="1"/>
</dbReference>
<dbReference type="PIRSF" id="PIRSF000530">
    <property type="entry name" value="Galactokinase"/>
    <property type="match status" value="1"/>
</dbReference>
<evidence type="ECO:0000259" key="11">
    <source>
        <dbReference type="Pfam" id="PF00288"/>
    </source>
</evidence>
<keyword evidence="4" id="KW-0547">Nucleotide-binding</keyword>
<comment type="similarity">
    <text evidence="1">Belongs to the GHMP kinase family. GalK subfamily.</text>
</comment>
<dbReference type="InterPro" id="IPR014721">
    <property type="entry name" value="Ribsml_uS5_D2-typ_fold_subgr"/>
</dbReference>
<dbReference type="AlphaFoldDB" id="A0A6I4SPH5"/>
<dbReference type="InterPro" id="IPR019741">
    <property type="entry name" value="Galactokinase_CS"/>
</dbReference>
<comment type="caution">
    <text evidence="14">The sequence shown here is derived from an EMBL/GenBank/DDBJ whole genome shotgun (WGS) entry which is preliminary data.</text>
</comment>
<evidence type="ECO:0000256" key="2">
    <source>
        <dbReference type="ARBA" id="ARBA00022679"/>
    </source>
</evidence>
<dbReference type="InterPro" id="IPR019539">
    <property type="entry name" value="GalKase_N"/>
</dbReference>
<evidence type="ECO:0000256" key="5">
    <source>
        <dbReference type="ARBA" id="ARBA00022777"/>
    </source>
</evidence>
<keyword evidence="3" id="KW-0479">Metal-binding</keyword>
<evidence type="ECO:0000259" key="13">
    <source>
        <dbReference type="Pfam" id="PF10509"/>
    </source>
</evidence>
<dbReference type="Gene3D" id="3.30.70.890">
    <property type="entry name" value="GHMP kinase, C-terminal domain"/>
    <property type="match status" value="1"/>
</dbReference>